<accession>A0A317NM76</accession>
<keyword evidence="2" id="KW-1185">Reference proteome</keyword>
<gene>
    <name evidence="1" type="ORF">DFR69_104114</name>
</gene>
<evidence type="ECO:0000313" key="1">
    <source>
        <dbReference type="EMBL" id="PWV76012.1"/>
    </source>
</evidence>
<evidence type="ECO:0000313" key="2">
    <source>
        <dbReference type="Proteomes" id="UP000246410"/>
    </source>
</evidence>
<sequence>MAGRVAAAWRPYVDGQIENWSLPVDHDGMLSGSALLDIGEVVGGALIES</sequence>
<name>A0A317NM76_9NOCA</name>
<protein>
    <submittedName>
        <fullName evidence="1">Uncharacterized protein</fullName>
    </submittedName>
</protein>
<organism evidence="1 2">
    <name type="scientific">Nocardia neocaledoniensis</name>
    <dbReference type="NCBI Taxonomy" id="236511"/>
    <lineage>
        <taxon>Bacteria</taxon>
        <taxon>Bacillati</taxon>
        <taxon>Actinomycetota</taxon>
        <taxon>Actinomycetes</taxon>
        <taxon>Mycobacteriales</taxon>
        <taxon>Nocardiaceae</taxon>
        <taxon>Nocardia</taxon>
    </lineage>
</organism>
<dbReference type="EMBL" id="QGTL01000004">
    <property type="protein sequence ID" value="PWV76012.1"/>
    <property type="molecule type" value="Genomic_DNA"/>
</dbReference>
<dbReference type="AlphaFoldDB" id="A0A317NM76"/>
<comment type="caution">
    <text evidence="1">The sequence shown here is derived from an EMBL/GenBank/DDBJ whole genome shotgun (WGS) entry which is preliminary data.</text>
</comment>
<proteinExistence type="predicted"/>
<dbReference type="RefSeq" id="WP_167456252.1">
    <property type="nucleotide sequence ID" value="NZ_QGTL01000004.1"/>
</dbReference>
<reference evidence="1 2" key="1">
    <citation type="submission" date="2018-05" db="EMBL/GenBank/DDBJ databases">
        <title>Genomic Encyclopedia of Type Strains, Phase IV (KMG-IV): sequencing the most valuable type-strain genomes for metagenomic binning, comparative biology and taxonomic classification.</title>
        <authorList>
            <person name="Goeker M."/>
        </authorList>
    </citation>
    <scope>NUCLEOTIDE SEQUENCE [LARGE SCALE GENOMIC DNA]</scope>
    <source>
        <strain evidence="1 2">DSM 44717</strain>
    </source>
</reference>
<dbReference type="Proteomes" id="UP000246410">
    <property type="component" value="Unassembled WGS sequence"/>
</dbReference>